<evidence type="ECO:0000256" key="11">
    <source>
        <dbReference type="RuleBase" id="RU000644"/>
    </source>
</evidence>
<dbReference type="Pfam" id="PF00009">
    <property type="entry name" value="GTP_EFTU"/>
    <property type="match status" value="1"/>
</dbReference>
<evidence type="ECO:0000313" key="14">
    <source>
        <dbReference type="EMBL" id="TDW23252.1"/>
    </source>
</evidence>
<dbReference type="InterPro" id="IPR004161">
    <property type="entry name" value="EFTu-like_2"/>
</dbReference>
<evidence type="ECO:0000256" key="10">
    <source>
        <dbReference type="HAMAP-Rule" id="MF_00100"/>
    </source>
</evidence>
<dbReference type="Gene3D" id="3.40.50.10050">
    <property type="entry name" value="Translation initiation factor IF- 2, domain 3"/>
    <property type="match status" value="1"/>
</dbReference>
<feature type="compositionally biased region" description="Pro residues" evidence="12">
    <location>
        <begin position="261"/>
        <end position="272"/>
    </location>
</feature>
<dbReference type="CDD" id="cd03702">
    <property type="entry name" value="IF2_mtIF2_II"/>
    <property type="match status" value="1"/>
</dbReference>
<comment type="function">
    <text evidence="9 10 11">One of the essential components for the initiation of protein synthesis. Protects formylmethionyl-tRNA from spontaneous hydrolysis and promotes its binding to the 30S ribosomal subunits. Also involved in the hydrolysis of GTP during the formation of the 70S ribosomal complex.</text>
</comment>
<dbReference type="HAMAP" id="MF_00100_B">
    <property type="entry name" value="IF_2_B"/>
    <property type="match status" value="1"/>
</dbReference>
<evidence type="ECO:0000256" key="4">
    <source>
        <dbReference type="ARBA" id="ARBA00022490"/>
    </source>
</evidence>
<dbReference type="RefSeq" id="WP_134117702.1">
    <property type="nucleotide sequence ID" value="NZ_SODF01000001.1"/>
</dbReference>
<dbReference type="Gene3D" id="1.10.10.2480">
    <property type="match status" value="1"/>
</dbReference>
<comment type="caution">
    <text evidence="10">Lacks conserved residue(s) required for the propagation of feature annotation.</text>
</comment>
<comment type="subcellular location">
    <subcellularLocation>
        <location evidence="1 10">Cytoplasm</location>
    </subcellularLocation>
</comment>
<dbReference type="FunFam" id="3.40.50.300:FF:000019">
    <property type="entry name" value="Translation initiation factor IF-2"/>
    <property type="match status" value="1"/>
</dbReference>
<name>A0A4R7ZYW8_9ACTN</name>
<dbReference type="Pfam" id="PF03144">
    <property type="entry name" value="GTP_EFTU_D2"/>
    <property type="match status" value="1"/>
</dbReference>
<evidence type="ECO:0000256" key="7">
    <source>
        <dbReference type="ARBA" id="ARBA00022917"/>
    </source>
</evidence>
<dbReference type="FunFam" id="2.40.30.10:FF:000007">
    <property type="entry name" value="Translation initiation factor IF-2"/>
    <property type="match status" value="1"/>
</dbReference>
<dbReference type="InterPro" id="IPR005225">
    <property type="entry name" value="Small_GTP-bd"/>
</dbReference>
<dbReference type="FunFam" id="2.40.30.10:FF:000008">
    <property type="entry name" value="Translation initiation factor IF-2"/>
    <property type="match status" value="1"/>
</dbReference>
<dbReference type="FunFam" id="1.10.10.2480:FF:000003">
    <property type="entry name" value="Translation initiation factor IF-2"/>
    <property type="match status" value="1"/>
</dbReference>
<feature type="compositionally biased region" description="Basic and acidic residues" evidence="12">
    <location>
        <begin position="334"/>
        <end position="349"/>
    </location>
</feature>
<dbReference type="InterPro" id="IPR023115">
    <property type="entry name" value="TIF_IF2_dom3"/>
</dbReference>
<dbReference type="NCBIfam" id="TIGR00487">
    <property type="entry name" value="IF-2"/>
    <property type="match status" value="1"/>
</dbReference>
<dbReference type="InterPro" id="IPR000795">
    <property type="entry name" value="T_Tr_GTP-bd_dom"/>
</dbReference>
<dbReference type="GO" id="GO:0003924">
    <property type="term" value="F:GTPase activity"/>
    <property type="evidence" value="ECO:0007669"/>
    <property type="project" value="UniProtKB-UniRule"/>
</dbReference>
<dbReference type="InterPro" id="IPR036925">
    <property type="entry name" value="TIF_IF2_dom3_sf"/>
</dbReference>
<dbReference type="PROSITE" id="PS51722">
    <property type="entry name" value="G_TR_2"/>
    <property type="match status" value="1"/>
</dbReference>
<evidence type="ECO:0000256" key="3">
    <source>
        <dbReference type="ARBA" id="ARBA00020675"/>
    </source>
</evidence>
<reference evidence="14 15" key="1">
    <citation type="submission" date="2019-03" db="EMBL/GenBank/DDBJ databases">
        <title>Genomic Encyclopedia of Type Strains, Phase III (KMG-III): the genomes of soil and plant-associated and newly described type strains.</title>
        <authorList>
            <person name="Whitman W."/>
        </authorList>
    </citation>
    <scope>NUCLEOTIDE SEQUENCE [LARGE SCALE GENOMIC DNA]</scope>
    <source>
        <strain evidence="14 15">VKM Ac-2570</strain>
    </source>
</reference>
<feature type="binding site" evidence="10">
    <location>
        <begin position="691"/>
        <end position="694"/>
    </location>
    <ligand>
        <name>GTP</name>
        <dbReference type="ChEBI" id="CHEBI:37565"/>
    </ligand>
</feature>
<sequence length="1085" mass="111275">MAKVRVYELAKELGVTSKVVLTRLNDMGEFVRSASSTIEAPVVRRLAEEFEKNPPKKRTAKKAAASTSAAPQATAPVAPASPAQKPAQPATPKAPAERTPAPAPAAEATPAPVAEAPVTRADTTADTRADTTADSAPAKAAPAPGVKPGPRPGPKPGPRRDTAPAETAPAETAPVEAAPVESAPAAKVETPAEAPASPATPSFEAPAAKAAPAASSAPAASEAPAPRRSGGDSSVRPGPRPAPQPGAGSRPGGQQGSGPRPGAPRPGAPRPGAPRQGGQGGGRPGSPRPGNNPFSSTQGMQRGGARPGQGGGGSDRPAPSPAGMAPRPPQGRGGNDRDRGDRGGSDRPRQGGVPGAPRPNPAMMPKSSAGTFTGRPSGPGGGGPGGGGGGGRGRPGGGSGGPGAGPRSGGGGGGGGFRPGGGGPSGPPGGGGGRPGPGNRGRGGTQGAFGRPGGPARRGRKSKRAKRQEFDNMQAPAVGGVRVKHGDGEVVKLARGASLTDFAEKVGVDPASLVQVLFHLGEMVTATQSVNEETLELLGTELNYDVQLVSPEDEDRELLQSFDIDFGNDEGDEGDLVSRPPVVTVMGHVDHGKTKLLDAIRMANVVAKEAGGITQHIGAYQVTTEVDGQERAITFVDTPGHEAFTAMRARGAQATDIVILVVAADDGVMPQTIEALNHARAANVPIVVAVNKIDVPSADPAKVRGQLTEYGLVPEEYGGDTMFVDVSAKSRINIDGLLEGVVLTADAALDLRANPNMHAEGIAIEANLDKGRGPVATVLVQRGTLRVGDSMVAGPAYGRVRAMLDEHGDPVEEATPSRPVLVLGLTAVPGAGDKFLVVDDDRMARQIAERREARARAAANAKRRARRTLEDFMASMEKGVAQELLLILKGDVSGSVEALEDALVRIEVGDEVNLRIIDRGVGAINENDVNLAIASNAVIIGFNVRPAGKAGDLAEREGVDVRYYSVIYSAIDDIEAALKGMLKPIYEEVTLGQAEIREIFRSSKVGNIAGCWVTSGLLKRNAKVRLIRDGAVVVDNTELSSLKRFKDDASEVREGFECGLTINNFNDIKIGDVVEAFELREKPRS</sequence>
<dbReference type="NCBIfam" id="TIGR00231">
    <property type="entry name" value="small_GTP"/>
    <property type="match status" value="1"/>
</dbReference>
<dbReference type="InterPro" id="IPR027417">
    <property type="entry name" value="P-loop_NTPase"/>
</dbReference>
<keyword evidence="15" id="KW-1185">Reference proteome</keyword>
<feature type="binding site" evidence="10">
    <location>
        <begin position="587"/>
        <end position="594"/>
    </location>
    <ligand>
        <name>GTP</name>
        <dbReference type="ChEBI" id="CHEBI:37565"/>
    </ligand>
</feature>
<feature type="compositionally biased region" description="Gly residues" evidence="12">
    <location>
        <begin position="301"/>
        <end position="314"/>
    </location>
</feature>
<feature type="binding site" evidence="10">
    <location>
        <begin position="637"/>
        <end position="641"/>
    </location>
    <ligand>
        <name>GTP</name>
        <dbReference type="ChEBI" id="CHEBI:37565"/>
    </ligand>
</feature>
<proteinExistence type="inferred from homology"/>
<dbReference type="CDD" id="cd03692">
    <property type="entry name" value="mtIF2_IVc"/>
    <property type="match status" value="1"/>
</dbReference>
<keyword evidence="5 10" id="KW-0396">Initiation factor</keyword>
<dbReference type="PANTHER" id="PTHR43381:SF5">
    <property type="entry name" value="TR-TYPE G DOMAIN-CONTAINING PROTEIN"/>
    <property type="match status" value="1"/>
</dbReference>
<dbReference type="InterPro" id="IPR015760">
    <property type="entry name" value="TIF_IF2"/>
</dbReference>
<evidence type="ECO:0000256" key="12">
    <source>
        <dbReference type="SAM" id="MobiDB-lite"/>
    </source>
</evidence>
<dbReference type="SUPFAM" id="SSF50447">
    <property type="entry name" value="Translation proteins"/>
    <property type="match status" value="2"/>
</dbReference>
<dbReference type="CDD" id="cd01887">
    <property type="entry name" value="IF2_eIF5B"/>
    <property type="match status" value="1"/>
</dbReference>
<dbReference type="InterPro" id="IPR044145">
    <property type="entry name" value="IF2_II"/>
</dbReference>
<feature type="compositionally biased region" description="Low complexity" evidence="12">
    <location>
        <begin position="132"/>
        <end position="144"/>
    </location>
</feature>
<dbReference type="Pfam" id="PF22042">
    <property type="entry name" value="EF-G_D2"/>
    <property type="match status" value="1"/>
</dbReference>
<dbReference type="InterPro" id="IPR009000">
    <property type="entry name" value="Transl_B-barrel_sf"/>
</dbReference>
<dbReference type="Pfam" id="PF04760">
    <property type="entry name" value="IF2_N"/>
    <property type="match status" value="2"/>
</dbReference>
<dbReference type="EMBL" id="SODF01000001">
    <property type="protein sequence ID" value="TDW23252.1"/>
    <property type="molecule type" value="Genomic_DNA"/>
</dbReference>
<feature type="compositionally biased region" description="Pro residues" evidence="12">
    <location>
        <begin position="145"/>
        <end position="156"/>
    </location>
</feature>
<feature type="compositionally biased region" description="Gly residues" evidence="12">
    <location>
        <begin position="377"/>
        <end position="453"/>
    </location>
</feature>
<evidence type="ECO:0000313" key="15">
    <source>
        <dbReference type="Proteomes" id="UP000295447"/>
    </source>
</evidence>
<dbReference type="InterPro" id="IPR000178">
    <property type="entry name" value="TF_IF2_bacterial-like"/>
</dbReference>
<dbReference type="Proteomes" id="UP000295447">
    <property type="component" value="Unassembled WGS sequence"/>
</dbReference>
<keyword evidence="7 10" id="KW-0648">Protein biosynthesis</keyword>
<dbReference type="Gene3D" id="2.40.30.10">
    <property type="entry name" value="Translation factors"/>
    <property type="match status" value="2"/>
</dbReference>
<dbReference type="PANTHER" id="PTHR43381">
    <property type="entry name" value="TRANSLATION INITIATION FACTOR IF-2-RELATED"/>
    <property type="match status" value="1"/>
</dbReference>
<feature type="domain" description="Tr-type G" evidence="13">
    <location>
        <begin position="578"/>
        <end position="749"/>
    </location>
</feature>
<dbReference type="GO" id="GO:0005525">
    <property type="term" value="F:GTP binding"/>
    <property type="evidence" value="ECO:0007669"/>
    <property type="project" value="UniProtKB-KW"/>
</dbReference>
<evidence type="ECO:0000256" key="2">
    <source>
        <dbReference type="ARBA" id="ARBA00007733"/>
    </source>
</evidence>
<organism evidence="14 15">
    <name type="scientific">Kribbella kalugense</name>
    <dbReference type="NCBI Taxonomy" id="2512221"/>
    <lineage>
        <taxon>Bacteria</taxon>
        <taxon>Bacillati</taxon>
        <taxon>Actinomycetota</taxon>
        <taxon>Actinomycetes</taxon>
        <taxon>Propionibacteriales</taxon>
        <taxon>Kribbellaceae</taxon>
        <taxon>Kribbella</taxon>
    </lineage>
</organism>
<dbReference type="GO" id="GO:0005829">
    <property type="term" value="C:cytosol"/>
    <property type="evidence" value="ECO:0007669"/>
    <property type="project" value="TreeGrafter"/>
</dbReference>
<keyword evidence="4 10" id="KW-0963">Cytoplasm</keyword>
<dbReference type="Gene3D" id="3.40.50.300">
    <property type="entry name" value="P-loop containing nucleotide triphosphate hydrolases"/>
    <property type="match status" value="1"/>
</dbReference>
<gene>
    <name evidence="10" type="primary">infB</name>
    <name evidence="14" type="ORF">EV650_2104</name>
</gene>
<dbReference type="PRINTS" id="PR00315">
    <property type="entry name" value="ELONGATNFCT"/>
</dbReference>
<comment type="caution">
    <text evidence="14">The sequence shown here is derived from an EMBL/GenBank/DDBJ whole genome shotgun (WGS) entry which is preliminary data.</text>
</comment>
<dbReference type="InterPro" id="IPR006847">
    <property type="entry name" value="IF2_N"/>
</dbReference>
<keyword evidence="8 10" id="KW-0342">GTP-binding</keyword>
<accession>A0A4R7ZYW8</accession>
<evidence type="ECO:0000256" key="1">
    <source>
        <dbReference type="ARBA" id="ARBA00004496"/>
    </source>
</evidence>
<evidence type="ECO:0000259" key="13">
    <source>
        <dbReference type="PROSITE" id="PS51722"/>
    </source>
</evidence>
<evidence type="ECO:0000256" key="8">
    <source>
        <dbReference type="ARBA" id="ARBA00023134"/>
    </source>
</evidence>
<feature type="region of interest" description="Disordered" evidence="12">
    <location>
        <begin position="49"/>
        <end position="476"/>
    </location>
</feature>
<dbReference type="SUPFAM" id="SSF52156">
    <property type="entry name" value="Initiation factor IF2/eIF5b, domain 3"/>
    <property type="match status" value="1"/>
</dbReference>
<comment type="similarity">
    <text evidence="2 10 11">Belongs to the TRAFAC class translation factor GTPase superfamily. Classic translation factor GTPase family. IF-2 subfamily.</text>
</comment>
<evidence type="ECO:0000256" key="6">
    <source>
        <dbReference type="ARBA" id="ARBA00022741"/>
    </source>
</evidence>
<dbReference type="FunFam" id="3.40.50.10050:FF:000001">
    <property type="entry name" value="Translation initiation factor IF-2"/>
    <property type="match status" value="1"/>
</dbReference>
<dbReference type="GO" id="GO:0003743">
    <property type="term" value="F:translation initiation factor activity"/>
    <property type="evidence" value="ECO:0007669"/>
    <property type="project" value="UniProtKB-UniRule"/>
</dbReference>
<evidence type="ECO:0000256" key="5">
    <source>
        <dbReference type="ARBA" id="ARBA00022540"/>
    </source>
</evidence>
<protein>
    <recommendedName>
        <fullName evidence="3 10">Translation initiation factor IF-2</fullName>
    </recommendedName>
</protein>
<feature type="compositionally biased region" description="Basic residues" evidence="12">
    <location>
        <begin position="457"/>
        <end position="466"/>
    </location>
</feature>
<dbReference type="InterPro" id="IPR053905">
    <property type="entry name" value="EF-G-like_DII"/>
</dbReference>
<feature type="compositionally biased region" description="Low complexity" evidence="12">
    <location>
        <begin position="62"/>
        <end position="122"/>
    </location>
</feature>
<evidence type="ECO:0000256" key="9">
    <source>
        <dbReference type="ARBA" id="ARBA00025162"/>
    </source>
</evidence>
<feature type="compositionally biased region" description="Gly residues" evidence="12">
    <location>
        <begin position="275"/>
        <end position="284"/>
    </location>
</feature>
<dbReference type="AlphaFoldDB" id="A0A4R7ZYW8"/>
<dbReference type="OrthoDB" id="9811804at2"/>
<feature type="compositionally biased region" description="Low complexity" evidence="12">
    <location>
        <begin position="164"/>
        <end position="226"/>
    </location>
</feature>
<keyword evidence="6 10" id="KW-0547">Nucleotide-binding</keyword>
<dbReference type="SUPFAM" id="SSF52540">
    <property type="entry name" value="P-loop containing nucleoside triphosphate hydrolases"/>
    <property type="match status" value="1"/>
</dbReference>
<dbReference type="Pfam" id="PF11987">
    <property type="entry name" value="IF-2"/>
    <property type="match status" value="1"/>
</dbReference>